<dbReference type="EMBL" id="CP001661">
    <property type="protein sequence ID" value="ACT18560.1"/>
    <property type="molecule type" value="Genomic_DNA"/>
</dbReference>
<proteinExistence type="predicted"/>
<dbReference type="AlphaFoldDB" id="C6E016"/>
<dbReference type="Pfam" id="PF11142">
    <property type="entry name" value="DUF2917"/>
    <property type="match status" value="1"/>
</dbReference>
<protein>
    <recommendedName>
        <fullName evidence="2">DUF2917 domain-containing protein</fullName>
    </recommendedName>
</protein>
<sequence>MKYLLGKGELLAFKAGADIEAVTVDSGEAWVTNSEDARDYCLRQGDRLPVGKGQTVVVEALRQTELTVLLKKTRGDIRITLACPGHAPAQRITG</sequence>
<dbReference type="KEGG" id="gem:GM21_2519"/>
<dbReference type="STRING" id="443144.GM21_2519"/>
<gene>
    <name evidence="1" type="ordered locus">GM21_2519</name>
</gene>
<dbReference type="HOGENOM" id="CLU_2382029_0_0_7"/>
<evidence type="ECO:0000313" key="1">
    <source>
        <dbReference type="EMBL" id="ACT18560.1"/>
    </source>
</evidence>
<organism evidence="1">
    <name type="scientific">Geobacter sp. (strain M21)</name>
    <dbReference type="NCBI Taxonomy" id="443144"/>
    <lineage>
        <taxon>Bacteria</taxon>
        <taxon>Pseudomonadati</taxon>
        <taxon>Thermodesulfobacteriota</taxon>
        <taxon>Desulfuromonadia</taxon>
        <taxon>Geobacterales</taxon>
        <taxon>Geobacteraceae</taxon>
        <taxon>Geobacter</taxon>
    </lineage>
</organism>
<dbReference type="OrthoDB" id="9005660at2"/>
<accession>C6E016</accession>
<name>C6E016_GEOSM</name>
<dbReference type="InterPro" id="IPR021317">
    <property type="entry name" value="DUF2917"/>
</dbReference>
<evidence type="ECO:0008006" key="2">
    <source>
        <dbReference type="Google" id="ProtNLM"/>
    </source>
</evidence>
<reference evidence="1" key="1">
    <citation type="submission" date="2009-07" db="EMBL/GenBank/DDBJ databases">
        <title>Complete sequence of Geobacter sp. M21.</title>
        <authorList>
            <consortium name="US DOE Joint Genome Institute"/>
            <person name="Lucas S."/>
            <person name="Copeland A."/>
            <person name="Lapidus A."/>
            <person name="Glavina del Rio T."/>
            <person name="Dalin E."/>
            <person name="Tice H."/>
            <person name="Bruce D."/>
            <person name="Goodwin L."/>
            <person name="Pitluck S."/>
            <person name="Saunders E."/>
            <person name="Brettin T."/>
            <person name="Detter J.C."/>
            <person name="Han C."/>
            <person name="Larimer F."/>
            <person name="Land M."/>
            <person name="Hauser L."/>
            <person name="Kyrpides N."/>
            <person name="Ovchinnikova G."/>
            <person name="Lovley D."/>
        </authorList>
    </citation>
    <scope>NUCLEOTIDE SEQUENCE [LARGE SCALE GENOMIC DNA]</scope>
    <source>
        <strain evidence="1">M21</strain>
    </source>
</reference>